<feature type="region of interest" description="Disordered" evidence="1">
    <location>
        <begin position="225"/>
        <end position="258"/>
    </location>
</feature>
<keyword evidence="3" id="KW-1185">Reference proteome</keyword>
<gene>
    <name evidence="2" type="ORF">PanWU01x14_333760</name>
</gene>
<dbReference type="EMBL" id="JXTB01000597">
    <property type="protein sequence ID" value="PON35774.1"/>
    <property type="molecule type" value="Genomic_DNA"/>
</dbReference>
<evidence type="ECO:0000313" key="3">
    <source>
        <dbReference type="Proteomes" id="UP000237105"/>
    </source>
</evidence>
<dbReference type="AlphaFoldDB" id="A0A2P5AGX0"/>
<reference evidence="3" key="1">
    <citation type="submission" date="2016-06" db="EMBL/GenBank/DDBJ databases">
        <title>Parallel loss of symbiosis genes in relatives of nitrogen-fixing non-legume Parasponia.</title>
        <authorList>
            <person name="Van Velzen R."/>
            <person name="Holmer R."/>
            <person name="Bu F."/>
            <person name="Rutten L."/>
            <person name="Van Zeijl A."/>
            <person name="Liu W."/>
            <person name="Santuari L."/>
            <person name="Cao Q."/>
            <person name="Sharma T."/>
            <person name="Shen D."/>
            <person name="Roswanjaya Y."/>
            <person name="Wardhani T."/>
            <person name="Kalhor M.S."/>
            <person name="Jansen J."/>
            <person name="Van den Hoogen J."/>
            <person name="Gungor B."/>
            <person name="Hartog M."/>
            <person name="Hontelez J."/>
            <person name="Verver J."/>
            <person name="Yang W.-C."/>
            <person name="Schijlen E."/>
            <person name="Repin R."/>
            <person name="Schilthuizen M."/>
            <person name="Schranz E."/>
            <person name="Heidstra R."/>
            <person name="Miyata K."/>
            <person name="Fedorova E."/>
            <person name="Kohlen W."/>
            <person name="Bisseling T."/>
            <person name="Smit S."/>
            <person name="Geurts R."/>
        </authorList>
    </citation>
    <scope>NUCLEOTIDE SEQUENCE [LARGE SCALE GENOMIC DNA]</scope>
    <source>
        <strain evidence="3">cv. WU1-14</strain>
    </source>
</reference>
<sequence>YPVLQRLLPGEKLQNHDSEGVDVAFLSRNPVELKLRRHVAPPPLHLHGPTPRFLHTPPCAALTIGSNGGGGDDFALDFSGTLRVGDFALDLAAELRGPEVADVRLHRRFVGAGDDFGDDDAGALDVVVDEIVPQSGAMVDVIEAVSEVRRDLHPREPGREDREARVSRVPEAIGEVNSLNEFVHEVDVAPGHGHPEQLDQAAMVAPTDRREPELELYRPPKLALEHDRLIPAQGAPPSRRRRRRRRGGESVPEVRGGGGDLGELVDVGILR</sequence>
<protein>
    <submittedName>
        <fullName evidence="2">Uncharacterized protein</fullName>
    </submittedName>
</protein>
<feature type="non-terminal residue" evidence="2">
    <location>
        <position position="1"/>
    </location>
</feature>
<proteinExistence type="predicted"/>
<evidence type="ECO:0000313" key="2">
    <source>
        <dbReference type="EMBL" id="PON35774.1"/>
    </source>
</evidence>
<organism evidence="2 3">
    <name type="scientific">Parasponia andersonii</name>
    <name type="common">Sponia andersonii</name>
    <dbReference type="NCBI Taxonomy" id="3476"/>
    <lineage>
        <taxon>Eukaryota</taxon>
        <taxon>Viridiplantae</taxon>
        <taxon>Streptophyta</taxon>
        <taxon>Embryophyta</taxon>
        <taxon>Tracheophyta</taxon>
        <taxon>Spermatophyta</taxon>
        <taxon>Magnoliopsida</taxon>
        <taxon>eudicotyledons</taxon>
        <taxon>Gunneridae</taxon>
        <taxon>Pentapetalae</taxon>
        <taxon>rosids</taxon>
        <taxon>fabids</taxon>
        <taxon>Rosales</taxon>
        <taxon>Cannabaceae</taxon>
        <taxon>Parasponia</taxon>
    </lineage>
</organism>
<evidence type="ECO:0000256" key="1">
    <source>
        <dbReference type="SAM" id="MobiDB-lite"/>
    </source>
</evidence>
<accession>A0A2P5AGX0</accession>
<name>A0A2P5AGX0_PARAD</name>
<dbReference type="Proteomes" id="UP000237105">
    <property type="component" value="Unassembled WGS sequence"/>
</dbReference>
<comment type="caution">
    <text evidence="2">The sequence shown here is derived from an EMBL/GenBank/DDBJ whole genome shotgun (WGS) entry which is preliminary data.</text>
</comment>